<accession>A0A0N8VN75</accession>
<dbReference type="PATRIC" id="fig|362413.3.peg.4009"/>
<organism evidence="1 2">
    <name type="scientific">Flavobacterium aquidurense</name>
    <dbReference type="NCBI Taxonomy" id="362413"/>
    <lineage>
        <taxon>Bacteria</taxon>
        <taxon>Pseudomonadati</taxon>
        <taxon>Bacteroidota</taxon>
        <taxon>Flavobacteriia</taxon>
        <taxon>Flavobacteriales</taxon>
        <taxon>Flavobacteriaceae</taxon>
        <taxon>Flavobacterium</taxon>
    </lineage>
</organism>
<proteinExistence type="predicted"/>
<evidence type="ECO:0000313" key="2">
    <source>
        <dbReference type="Proteomes" id="UP000050443"/>
    </source>
</evidence>
<protein>
    <submittedName>
        <fullName evidence="1">Uncharacterized protein</fullName>
    </submittedName>
</protein>
<dbReference type="EMBL" id="JRLF01000008">
    <property type="protein sequence ID" value="KQB41340.1"/>
    <property type="molecule type" value="Genomic_DNA"/>
</dbReference>
<name>A0A0N8VN75_9FLAO</name>
<comment type="caution">
    <text evidence="1">The sequence shown here is derived from an EMBL/GenBank/DDBJ whole genome shotgun (WGS) entry which is preliminary data.</text>
</comment>
<dbReference type="Proteomes" id="UP000050443">
    <property type="component" value="Unassembled WGS sequence"/>
</dbReference>
<reference evidence="1 2" key="1">
    <citation type="submission" date="2014-09" db="EMBL/GenBank/DDBJ databases">
        <title>Genome sequence of Flavobacterium aquidurense RC62.</title>
        <authorList>
            <person name="Kim J.F."/>
            <person name="Kwak M.-J."/>
        </authorList>
    </citation>
    <scope>NUCLEOTIDE SEQUENCE [LARGE SCALE GENOMIC DNA]</scope>
    <source>
        <strain evidence="1 2">RC62</strain>
    </source>
</reference>
<evidence type="ECO:0000313" key="1">
    <source>
        <dbReference type="EMBL" id="KQB41340.1"/>
    </source>
</evidence>
<gene>
    <name evidence="1" type="ORF">RC62_4086</name>
</gene>
<sequence length="54" mass="6446">MFFKEKSKRISPSIRARAFVFMKKIYSKTDMIYQLVTLSEVEERKVATKKKSKI</sequence>
<dbReference type="AlphaFoldDB" id="A0A0N8VN75"/>
<dbReference type="STRING" id="362413.RC62_4086"/>